<evidence type="ECO:0000313" key="1">
    <source>
        <dbReference type="EMBL" id="PKI39812.1"/>
    </source>
</evidence>
<dbReference type="Proteomes" id="UP000233551">
    <property type="component" value="Unassembled WGS sequence"/>
</dbReference>
<organism evidence="1 2">
    <name type="scientific">Punica granatum</name>
    <name type="common">Pomegranate</name>
    <dbReference type="NCBI Taxonomy" id="22663"/>
    <lineage>
        <taxon>Eukaryota</taxon>
        <taxon>Viridiplantae</taxon>
        <taxon>Streptophyta</taxon>
        <taxon>Embryophyta</taxon>
        <taxon>Tracheophyta</taxon>
        <taxon>Spermatophyta</taxon>
        <taxon>Magnoliopsida</taxon>
        <taxon>eudicotyledons</taxon>
        <taxon>Gunneridae</taxon>
        <taxon>Pentapetalae</taxon>
        <taxon>rosids</taxon>
        <taxon>malvids</taxon>
        <taxon>Myrtales</taxon>
        <taxon>Lythraceae</taxon>
        <taxon>Punica</taxon>
    </lineage>
</organism>
<sequence>MGLHHRPPSPRARSLATFDVADDHTKHDDGHRWILTAPICLPPSLSLFIRGEKGRSHRVAVTRHRYHLQAKLPVTMMIAMSSPGQ</sequence>
<gene>
    <name evidence="1" type="ORF">CRG98_039857</name>
</gene>
<comment type="caution">
    <text evidence="1">The sequence shown here is derived from an EMBL/GenBank/DDBJ whole genome shotgun (WGS) entry which is preliminary data.</text>
</comment>
<dbReference type="EMBL" id="PGOL01003762">
    <property type="protein sequence ID" value="PKI39812.1"/>
    <property type="molecule type" value="Genomic_DNA"/>
</dbReference>
<protein>
    <submittedName>
        <fullName evidence="1">Uncharacterized protein</fullName>
    </submittedName>
</protein>
<proteinExistence type="predicted"/>
<dbReference type="AlphaFoldDB" id="A0A2I0I764"/>
<reference evidence="1 2" key="1">
    <citation type="submission" date="2017-11" db="EMBL/GenBank/DDBJ databases">
        <title>De-novo sequencing of pomegranate (Punica granatum L.) genome.</title>
        <authorList>
            <person name="Akparov Z."/>
            <person name="Amiraslanov A."/>
            <person name="Hajiyeva S."/>
            <person name="Abbasov M."/>
            <person name="Kaur K."/>
            <person name="Hamwieh A."/>
            <person name="Solovyev V."/>
            <person name="Salamov A."/>
            <person name="Braich B."/>
            <person name="Kosarev P."/>
            <person name="Mahmoud A."/>
            <person name="Hajiyev E."/>
            <person name="Babayeva S."/>
            <person name="Izzatullayeva V."/>
            <person name="Mammadov A."/>
            <person name="Mammadov A."/>
            <person name="Sharifova S."/>
            <person name="Ojaghi J."/>
            <person name="Eynullazada K."/>
            <person name="Bayramov B."/>
            <person name="Abdulazimova A."/>
            <person name="Shahmuradov I."/>
        </authorList>
    </citation>
    <scope>NUCLEOTIDE SEQUENCE [LARGE SCALE GENOMIC DNA]</scope>
    <source>
        <strain evidence="2">cv. AG2017</strain>
        <tissue evidence="1">Leaf</tissue>
    </source>
</reference>
<name>A0A2I0I764_PUNGR</name>
<accession>A0A2I0I764</accession>
<evidence type="ECO:0000313" key="2">
    <source>
        <dbReference type="Proteomes" id="UP000233551"/>
    </source>
</evidence>
<keyword evidence="2" id="KW-1185">Reference proteome</keyword>